<accession>A0A261RP84</accession>
<feature type="compositionally biased region" description="Basic and acidic residues" evidence="1">
    <location>
        <begin position="14"/>
        <end position="23"/>
    </location>
</feature>
<name>A0A261RP84_9BORD</name>
<dbReference type="OrthoDB" id="9796641at2"/>
<proteinExistence type="predicted"/>
<dbReference type="Proteomes" id="UP000216857">
    <property type="component" value="Unassembled WGS sequence"/>
</dbReference>
<dbReference type="AlphaFoldDB" id="A0A261RP84"/>
<protein>
    <submittedName>
        <fullName evidence="2">Uncharacterized protein</fullName>
    </submittedName>
</protein>
<gene>
    <name evidence="2" type="ORF">CAL26_03970</name>
</gene>
<dbReference type="RefSeq" id="WP_094845595.1">
    <property type="nucleotide sequence ID" value="NZ_NEVJ01000001.1"/>
</dbReference>
<keyword evidence="3" id="KW-1185">Reference proteome</keyword>
<comment type="caution">
    <text evidence="2">The sequence shown here is derived from an EMBL/GenBank/DDBJ whole genome shotgun (WGS) entry which is preliminary data.</text>
</comment>
<sequence>MKKPDPELIDEDSPEWKDAEFKRARPASEVLPEAVTSRATGAGRQTRVGAAFTGRLEIAGPPQSKKP</sequence>
<evidence type="ECO:0000256" key="1">
    <source>
        <dbReference type="SAM" id="MobiDB-lite"/>
    </source>
</evidence>
<feature type="region of interest" description="Disordered" evidence="1">
    <location>
        <begin position="1"/>
        <end position="44"/>
    </location>
</feature>
<evidence type="ECO:0000313" key="2">
    <source>
        <dbReference type="EMBL" id="OZI26492.1"/>
    </source>
</evidence>
<organism evidence="2 3">
    <name type="scientific">Bordetella genomosp. 9</name>
    <dbReference type="NCBI Taxonomy" id="1416803"/>
    <lineage>
        <taxon>Bacteria</taxon>
        <taxon>Pseudomonadati</taxon>
        <taxon>Pseudomonadota</taxon>
        <taxon>Betaproteobacteria</taxon>
        <taxon>Burkholderiales</taxon>
        <taxon>Alcaligenaceae</taxon>
        <taxon>Bordetella</taxon>
    </lineage>
</organism>
<evidence type="ECO:0000313" key="3">
    <source>
        <dbReference type="Proteomes" id="UP000216857"/>
    </source>
</evidence>
<dbReference type="EMBL" id="NEVJ01000001">
    <property type="protein sequence ID" value="OZI26492.1"/>
    <property type="molecule type" value="Genomic_DNA"/>
</dbReference>
<reference evidence="2" key="1">
    <citation type="submission" date="2017-05" db="EMBL/GenBank/DDBJ databases">
        <title>Complete and WGS of Bordetella genogroups.</title>
        <authorList>
            <person name="Spilker T."/>
            <person name="Lipuma J."/>
        </authorList>
    </citation>
    <scope>NUCLEOTIDE SEQUENCE</scope>
    <source>
        <strain evidence="2">AU21707</strain>
    </source>
</reference>